<dbReference type="PROSITE" id="PS51257">
    <property type="entry name" value="PROKAR_LIPOPROTEIN"/>
    <property type="match status" value="1"/>
</dbReference>
<evidence type="ECO:0000313" key="2">
    <source>
        <dbReference type="Proteomes" id="UP000539957"/>
    </source>
</evidence>
<reference evidence="1 2" key="1">
    <citation type="submission" date="2020-08" db="EMBL/GenBank/DDBJ databases">
        <title>Functional genomics of gut bacteria from endangered species of beetles.</title>
        <authorList>
            <person name="Carlos-Shanley C."/>
        </authorList>
    </citation>
    <scope>NUCLEOTIDE SEQUENCE [LARGE SCALE GENOMIC DNA]</scope>
    <source>
        <strain evidence="1 2">S00123</strain>
    </source>
</reference>
<keyword evidence="2" id="KW-1185">Reference proteome</keyword>
<sequence>MIKLNRRLALFGGLSAAGCTTAPSHPEGVSEFSLALQARLPRQPPFLAVFERGDRTLGFVATEHSINGEHPTFALVRTAFQAVQPGAVIVEGVKTALGEWPRPITEGARRLKASADPYASGEALYTAQLAMDHNIPLWGGEPSDQDIYAALLATGRDPQDAFYAFLFGPLAQSMMEGHITGPADPRFDPCFERWARWIARDLAPTPDVSALAFRAWYRDRTGLDLNADPNWLANNDPDHAGPVQKELKQHSRIRDQHLFDLIRSRMDTHGRVLVVYGGSHIATMWSPLVRQLGRPRLIGGA</sequence>
<accession>A0A7W7N394</accession>
<evidence type="ECO:0000313" key="1">
    <source>
        <dbReference type="EMBL" id="MBB4797206.1"/>
    </source>
</evidence>
<proteinExistence type="predicted"/>
<dbReference type="RefSeq" id="WP_184267644.1">
    <property type="nucleotide sequence ID" value="NZ_JACHKY010000002.1"/>
</dbReference>
<organism evidence="1 2">
    <name type="scientific">Brevundimonas bullata</name>
    <dbReference type="NCBI Taxonomy" id="13160"/>
    <lineage>
        <taxon>Bacteria</taxon>
        <taxon>Pseudomonadati</taxon>
        <taxon>Pseudomonadota</taxon>
        <taxon>Alphaproteobacteria</taxon>
        <taxon>Caulobacterales</taxon>
        <taxon>Caulobacteraceae</taxon>
        <taxon>Brevundimonas</taxon>
    </lineage>
</organism>
<name>A0A7W7N394_9CAUL</name>
<comment type="caution">
    <text evidence="1">The sequence shown here is derived from an EMBL/GenBank/DDBJ whole genome shotgun (WGS) entry which is preliminary data.</text>
</comment>
<protein>
    <submittedName>
        <fullName evidence="1">Uncharacterized protein</fullName>
    </submittedName>
</protein>
<dbReference type="EMBL" id="JACHKY010000002">
    <property type="protein sequence ID" value="MBB4797206.1"/>
    <property type="molecule type" value="Genomic_DNA"/>
</dbReference>
<dbReference type="AlphaFoldDB" id="A0A7W7N394"/>
<gene>
    <name evidence="1" type="ORF">HNP32_000930</name>
</gene>
<dbReference type="Proteomes" id="UP000539957">
    <property type="component" value="Unassembled WGS sequence"/>
</dbReference>